<sequence>MPHRWLSTVRGLLRDLRRTEKHAKPDKSQLERLNITIRHTHDIYGLENICIIEKFLHDDTRRRETDLMVVILRPSMSADFCSKYVSSVLFGWIVDDMSRQMVDRVRIKRKPVLRIPNDTYSDGVRAEMTAFFRQRSKGKHMYISLVIRKEHESDTLITSAELYALFSTAAKQAWRQPHVDLVEVRMLVVYSRWVQIVTAKMTRIYITSIIEGWDNIANQMEICHTPWLNFMTILGQQCVLLAAFESTRIRSPDVEARVPLRDMATREQNSKSSKRTLPTAEKCDNNKQKVKHTPDGTKDTLPIF</sequence>
<feature type="compositionally biased region" description="Basic and acidic residues" evidence="1">
    <location>
        <begin position="260"/>
        <end position="269"/>
    </location>
</feature>
<accession>A0A9P7Y7F4</accession>
<comment type="caution">
    <text evidence="2">The sequence shown here is derived from an EMBL/GenBank/DDBJ whole genome shotgun (WGS) entry which is preliminary data.</text>
</comment>
<protein>
    <submittedName>
        <fullName evidence="2">Uncharacterized protein</fullName>
    </submittedName>
</protein>
<evidence type="ECO:0000313" key="2">
    <source>
        <dbReference type="EMBL" id="KAG9228047.1"/>
    </source>
</evidence>
<keyword evidence="3" id="KW-1185">Reference proteome</keyword>
<organism evidence="2 3">
    <name type="scientific">Amylocarpus encephaloides</name>
    <dbReference type="NCBI Taxonomy" id="45428"/>
    <lineage>
        <taxon>Eukaryota</taxon>
        <taxon>Fungi</taxon>
        <taxon>Dikarya</taxon>
        <taxon>Ascomycota</taxon>
        <taxon>Pezizomycotina</taxon>
        <taxon>Leotiomycetes</taxon>
        <taxon>Helotiales</taxon>
        <taxon>Helotiales incertae sedis</taxon>
        <taxon>Amylocarpus</taxon>
    </lineage>
</organism>
<reference evidence="2" key="1">
    <citation type="journal article" date="2021" name="IMA Fungus">
        <title>Genomic characterization of three marine fungi, including Emericellopsis atlantica sp. nov. with signatures of a generalist lifestyle and marine biomass degradation.</title>
        <authorList>
            <person name="Hagestad O.C."/>
            <person name="Hou L."/>
            <person name="Andersen J.H."/>
            <person name="Hansen E.H."/>
            <person name="Altermark B."/>
            <person name="Li C."/>
            <person name="Kuhnert E."/>
            <person name="Cox R.J."/>
            <person name="Crous P.W."/>
            <person name="Spatafora J.W."/>
            <person name="Lail K."/>
            <person name="Amirebrahimi M."/>
            <person name="Lipzen A."/>
            <person name="Pangilinan J."/>
            <person name="Andreopoulos W."/>
            <person name="Hayes R.D."/>
            <person name="Ng V."/>
            <person name="Grigoriev I.V."/>
            <person name="Jackson S.A."/>
            <person name="Sutton T.D.S."/>
            <person name="Dobson A.D.W."/>
            <person name="Rama T."/>
        </authorList>
    </citation>
    <scope>NUCLEOTIDE SEQUENCE</scope>
    <source>
        <strain evidence="2">TRa018bII</strain>
    </source>
</reference>
<dbReference type="EMBL" id="MU252141">
    <property type="protein sequence ID" value="KAG9228047.1"/>
    <property type="molecule type" value="Genomic_DNA"/>
</dbReference>
<dbReference type="AlphaFoldDB" id="A0A9P7Y7F4"/>
<name>A0A9P7Y7F4_9HELO</name>
<dbReference type="Proteomes" id="UP000824998">
    <property type="component" value="Unassembled WGS sequence"/>
</dbReference>
<gene>
    <name evidence="2" type="ORF">BJ875DRAFT_490303</name>
</gene>
<dbReference type="OrthoDB" id="3521870at2759"/>
<feature type="compositionally biased region" description="Basic and acidic residues" evidence="1">
    <location>
        <begin position="281"/>
        <end position="298"/>
    </location>
</feature>
<evidence type="ECO:0000256" key="1">
    <source>
        <dbReference type="SAM" id="MobiDB-lite"/>
    </source>
</evidence>
<feature type="region of interest" description="Disordered" evidence="1">
    <location>
        <begin position="260"/>
        <end position="304"/>
    </location>
</feature>
<evidence type="ECO:0000313" key="3">
    <source>
        <dbReference type="Proteomes" id="UP000824998"/>
    </source>
</evidence>
<proteinExistence type="predicted"/>